<dbReference type="PANTHER" id="PTHR13887:SF14">
    <property type="entry name" value="DISULFIDE BOND FORMATION PROTEIN D"/>
    <property type="match status" value="1"/>
</dbReference>
<feature type="transmembrane region" description="Helical" evidence="7">
    <location>
        <begin position="41"/>
        <end position="60"/>
    </location>
</feature>
<evidence type="ECO:0000313" key="10">
    <source>
        <dbReference type="Proteomes" id="UP000318186"/>
    </source>
</evidence>
<keyword evidence="3" id="KW-0560">Oxidoreductase</keyword>
<dbReference type="AlphaFoldDB" id="A0A561UYV3"/>
<dbReference type="EMBL" id="VIWW01000001">
    <property type="protein sequence ID" value="TWG04558.1"/>
    <property type="molecule type" value="Genomic_DNA"/>
</dbReference>
<evidence type="ECO:0000259" key="8">
    <source>
        <dbReference type="PROSITE" id="PS51352"/>
    </source>
</evidence>
<keyword evidence="9" id="KW-0413">Isomerase</keyword>
<dbReference type="GO" id="GO:0016853">
    <property type="term" value="F:isomerase activity"/>
    <property type="evidence" value="ECO:0007669"/>
    <property type="project" value="UniProtKB-KW"/>
</dbReference>
<feature type="compositionally biased region" description="Low complexity" evidence="6">
    <location>
        <begin position="1"/>
        <end position="33"/>
    </location>
</feature>
<comment type="similarity">
    <text evidence="1">Belongs to the thioredoxin family. DsbA subfamily.</text>
</comment>
<keyword evidence="7" id="KW-1133">Transmembrane helix</keyword>
<dbReference type="InterPro" id="IPR013766">
    <property type="entry name" value="Thioredoxin_domain"/>
</dbReference>
<protein>
    <submittedName>
        <fullName evidence="9">Protein-disulfide isomerase</fullName>
    </submittedName>
</protein>
<dbReference type="InterPro" id="IPR036249">
    <property type="entry name" value="Thioredoxin-like_sf"/>
</dbReference>
<feature type="region of interest" description="Disordered" evidence="6">
    <location>
        <begin position="1"/>
        <end position="41"/>
    </location>
</feature>
<reference evidence="9 10" key="1">
    <citation type="submission" date="2019-06" db="EMBL/GenBank/DDBJ databases">
        <title>Sequencing the genomes of 1000 actinobacteria strains.</title>
        <authorList>
            <person name="Klenk H.-P."/>
        </authorList>
    </citation>
    <scope>NUCLEOTIDE SEQUENCE [LARGE SCALE GENOMIC DNA]</scope>
    <source>
        <strain evidence="9 10">DSM 42059</strain>
    </source>
</reference>
<name>A0A561UYV3_9ACTN</name>
<keyword evidence="4" id="KW-1015">Disulfide bond</keyword>
<dbReference type="SUPFAM" id="SSF52833">
    <property type="entry name" value="Thioredoxin-like"/>
    <property type="match status" value="1"/>
</dbReference>
<dbReference type="PANTHER" id="PTHR13887">
    <property type="entry name" value="GLUTATHIONE S-TRANSFERASE KAPPA"/>
    <property type="match status" value="1"/>
</dbReference>
<keyword evidence="2" id="KW-0732">Signal</keyword>
<feature type="domain" description="Thioredoxin" evidence="8">
    <location>
        <begin position="66"/>
        <end position="268"/>
    </location>
</feature>
<proteinExistence type="inferred from homology"/>
<gene>
    <name evidence="9" type="ORF">FHX80_113017</name>
</gene>
<evidence type="ECO:0000256" key="2">
    <source>
        <dbReference type="ARBA" id="ARBA00022729"/>
    </source>
</evidence>
<evidence type="ECO:0000313" key="9">
    <source>
        <dbReference type="EMBL" id="TWG04558.1"/>
    </source>
</evidence>
<dbReference type="Proteomes" id="UP000318186">
    <property type="component" value="Unassembled WGS sequence"/>
</dbReference>
<feature type="region of interest" description="Disordered" evidence="6">
    <location>
        <begin position="263"/>
        <end position="315"/>
    </location>
</feature>
<organism evidence="9 10">
    <name type="scientific">Streptomyces brevispora</name>
    <dbReference type="NCBI Taxonomy" id="887462"/>
    <lineage>
        <taxon>Bacteria</taxon>
        <taxon>Bacillati</taxon>
        <taxon>Actinomycetota</taxon>
        <taxon>Actinomycetes</taxon>
        <taxon>Kitasatosporales</taxon>
        <taxon>Streptomycetaceae</taxon>
        <taxon>Streptomyces</taxon>
    </lineage>
</organism>
<keyword evidence="7" id="KW-0472">Membrane</keyword>
<dbReference type="InterPro" id="IPR012336">
    <property type="entry name" value="Thioredoxin-like_fold"/>
</dbReference>
<feature type="compositionally biased region" description="Low complexity" evidence="6">
    <location>
        <begin position="295"/>
        <end position="315"/>
    </location>
</feature>
<dbReference type="GO" id="GO:0016491">
    <property type="term" value="F:oxidoreductase activity"/>
    <property type="evidence" value="ECO:0007669"/>
    <property type="project" value="UniProtKB-KW"/>
</dbReference>
<keyword evidence="5" id="KW-0676">Redox-active center</keyword>
<dbReference type="Gene3D" id="3.40.30.10">
    <property type="entry name" value="Glutaredoxin"/>
    <property type="match status" value="1"/>
</dbReference>
<comment type="caution">
    <text evidence="9">The sequence shown here is derived from an EMBL/GenBank/DDBJ whole genome shotgun (WGS) entry which is preliminary data.</text>
</comment>
<evidence type="ECO:0000256" key="1">
    <source>
        <dbReference type="ARBA" id="ARBA00005791"/>
    </source>
</evidence>
<evidence type="ECO:0000256" key="4">
    <source>
        <dbReference type="ARBA" id="ARBA00023157"/>
    </source>
</evidence>
<evidence type="ECO:0000256" key="7">
    <source>
        <dbReference type="SAM" id="Phobius"/>
    </source>
</evidence>
<evidence type="ECO:0000256" key="5">
    <source>
        <dbReference type="ARBA" id="ARBA00023284"/>
    </source>
</evidence>
<dbReference type="PROSITE" id="PS51352">
    <property type="entry name" value="THIOREDOXIN_2"/>
    <property type="match status" value="1"/>
</dbReference>
<sequence>MPTSKPKPKPTSTSTSKPMSKPSPKSSRSGKPNKPGKSRKPFVYGAGVVLAAALLGYVSYRATAPESPGSASSAVADVTADPDGGVYPELAKLARRDADDKLAQGRVDAPVVLIEYADFKCGYCAKFARDTEPALVKKYVDNGTLRIEWRNFPIFGADSEAAARAAWAAGQQGRFWQFHRAAYAEGVKEKGFGNDRLKVLAQQAGVADLDRFEADTAGPAAAAAVSKDQEQGYGIGATSTPSFLINGRPIAGAQSEQTFTRAIEQAAEQAKKSGNAGEEAEGTKGTKGSEGAKGTKGAKPSEGSDGSEGSTGSAK</sequence>
<evidence type="ECO:0000256" key="3">
    <source>
        <dbReference type="ARBA" id="ARBA00023002"/>
    </source>
</evidence>
<accession>A0A561UYV3</accession>
<keyword evidence="7" id="KW-0812">Transmembrane</keyword>
<dbReference type="Pfam" id="PF13462">
    <property type="entry name" value="Thioredoxin_4"/>
    <property type="match status" value="1"/>
</dbReference>
<evidence type="ECO:0000256" key="6">
    <source>
        <dbReference type="SAM" id="MobiDB-lite"/>
    </source>
</evidence>